<comment type="subcellular location">
    <subcellularLocation>
        <location evidence="1">Cell membrane</location>
        <topology evidence="1">Multi-pass membrane protein</topology>
    </subcellularLocation>
</comment>
<feature type="transmembrane region" description="Helical" evidence="6">
    <location>
        <begin position="78"/>
        <end position="98"/>
    </location>
</feature>
<feature type="transmembrane region" description="Helical" evidence="6">
    <location>
        <begin position="52"/>
        <end position="71"/>
    </location>
</feature>
<dbReference type="EMBL" id="AUZY01000822">
    <property type="protein sequence ID" value="EQD77299.1"/>
    <property type="molecule type" value="Genomic_DNA"/>
</dbReference>
<accession>T1D778</accession>
<evidence type="ECO:0000256" key="1">
    <source>
        <dbReference type="ARBA" id="ARBA00004651"/>
    </source>
</evidence>
<dbReference type="PANTHER" id="PTHR30561">
    <property type="entry name" value="SMR FAMILY PROTON-DEPENDENT DRUG EFFLUX TRANSPORTER SUGE"/>
    <property type="match status" value="1"/>
</dbReference>
<dbReference type="Gene3D" id="1.10.3730.20">
    <property type="match status" value="1"/>
</dbReference>
<protein>
    <submittedName>
        <fullName evidence="7">Small multidrug resistance transmembrane protein</fullName>
    </submittedName>
</protein>
<feature type="transmembrane region" description="Helical" evidence="6">
    <location>
        <begin position="104"/>
        <end position="121"/>
    </location>
</feature>
<keyword evidence="5 6" id="KW-0472">Membrane</keyword>
<dbReference type="GO" id="GO:0022857">
    <property type="term" value="F:transmembrane transporter activity"/>
    <property type="evidence" value="ECO:0007669"/>
    <property type="project" value="InterPro"/>
</dbReference>
<sequence length="123" mass="12930">MSWVAFLLILTGVLLNAVAQLLLKAAVRGMGQIGLAAPALVRAGWVLAQNPYILGGLACYAASLVVWILALSRVEVSLAYPMLSLGYVVTALGAWAIFSERLAPVQWVGICVIILGVVLLARG</sequence>
<dbReference type="InterPro" id="IPR045324">
    <property type="entry name" value="Small_multidrug_res"/>
</dbReference>
<keyword evidence="3 6" id="KW-0812">Transmembrane</keyword>
<proteinExistence type="predicted"/>
<dbReference type="InterPro" id="IPR037185">
    <property type="entry name" value="EmrE-like"/>
</dbReference>
<gene>
    <name evidence="7" type="ORF">B1B_01141</name>
</gene>
<evidence type="ECO:0000256" key="2">
    <source>
        <dbReference type="ARBA" id="ARBA00022475"/>
    </source>
</evidence>
<dbReference type="InterPro" id="IPR000390">
    <property type="entry name" value="Small_drug/metabolite_transptr"/>
</dbReference>
<dbReference type="PANTHER" id="PTHR30561:SF9">
    <property type="entry name" value="4-AMINO-4-DEOXY-L-ARABINOSE-PHOSPHOUNDECAPRENOL FLIPPASE SUBUNIT ARNF-RELATED"/>
    <property type="match status" value="1"/>
</dbReference>
<comment type="caution">
    <text evidence="7">The sequence shown here is derived from an EMBL/GenBank/DDBJ whole genome shotgun (WGS) entry which is preliminary data.</text>
</comment>
<evidence type="ECO:0000313" key="7">
    <source>
        <dbReference type="EMBL" id="EQD77299.1"/>
    </source>
</evidence>
<keyword evidence="2" id="KW-1003">Cell membrane</keyword>
<dbReference type="GO" id="GO:0005886">
    <property type="term" value="C:plasma membrane"/>
    <property type="evidence" value="ECO:0007669"/>
    <property type="project" value="UniProtKB-SubCell"/>
</dbReference>
<dbReference type="AlphaFoldDB" id="T1D778"/>
<evidence type="ECO:0000256" key="5">
    <source>
        <dbReference type="ARBA" id="ARBA00023136"/>
    </source>
</evidence>
<reference evidence="7" key="2">
    <citation type="journal article" date="2014" name="ISME J.">
        <title>Microbial stratification in low pH oxic and suboxic macroscopic growths along an acid mine drainage.</title>
        <authorList>
            <person name="Mendez-Garcia C."/>
            <person name="Mesa V."/>
            <person name="Sprenger R.R."/>
            <person name="Richter M."/>
            <person name="Diez M.S."/>
            <person name="Solano J."/>
            <person name="Bargiela R."/>
            <person name="Golyshina O.V."/>
            <person name="Manteca A."/>
            <person name="Ramos J.L."/>
            <person name="Gallego J.R."/>
            <person name="Llorente I."/>
            <person name="Martins Dos Santos V.A."/>
            <person name="Jensen O.N."/>
            <person name="Pelaez A.I."/>
            <person name="Sanchez J."/>
            <person name="Ferrer M."/>
        </authorList>
    </citation>
    <scope>NUCLEOTIDE SEQUENCE</scope>
</reference>
<reference evidence="7" key="1">
    <citation type="submission" date="2013-08" db="EMBL/GenBank/DDBJ databases">
        <authorList>
            <person name="Mendez C."/>
            <person name="Richter M."/>
            <person name="Ferrer M."/>
            <person name="Sanchez J."/>
        </authorList>
    </citation>
    <scope>NUCLEOTIDE SEQUENCE</scope>
</reference>
<keyword evidence="4 6" id="KW-1133">Transmembrane helix</keyword>
<dbReference type="SUPFAM" id="SSF103481">
    <property type="entry name" value="Multidrug resistance efflux transporter EmrE"/>
    <property type="match status" value="1"/>
</dbReference>
<dbReference type="Pfam" id="PF00893">
    <property type="entry name" value="Multi_Drug_Res"/>
    <property type="match status" value="1"/>
</dbReference>
<evidence type="ECO:0000256" key="3">
    <source>
        <dbReference type="ARBA" id="ARBA00022692"/>
    </source>
</evidence>
<evidence type="ECO:0000256" key="6">
    <source>
        <dbReference type="SAM" id="Phobius"/>
    </source>
</evidence>
<organism evidence="7">
    <name type="scientific">mine drainage metagenome</name>
    <dbReference type="NCBI Taxonomy" id="410659"/>
    <lineage>
        <taxon>unclassified sequences</taxon>
        <taxon>metagenomes</taxon>
        <taxon>ecological metagenomes</taxon>
    </lineage>
</organism>
<evidence type="ECO:0000256" key="4">
    <source>
        <dbReference type="ARBA" id="ARBA00022989"/>
    </source>
</evidence>
<name>T1D778_9ZZZZ</name>